<dbReference type="GO" id="GO:0031902">
    <property type="term" value="C:late endosome membrane"/>
    <property type="evidence" value="ECO:0007669"/>
    <property type="project" value="UniProtKB-UniRule"/>
</dbReference>
<dbReference type="InterPro" id="IPR037855">
    <property type="entry name" value="Vps36"/>
</dbReference>
<evidence type="ECO:0000313" key="8">
    <source>
        <dbReference type="EMBL" id="KAL3768179.1"/>
    </source>
</evidence>
<dbReference type="EMBL" id="JALLAZ020001685">
    <property type="protein sequence ID" value="KAL3768179.1"/>
    <property type="molecule type" value="Genomic_DNA"/>
</dbReference>
<comment type="subcellular location">
    <subcellularLocation>
        <location evidence="6">Cytoplasm</location>
    </subcellularLocation>
    <subcellularLocation>
        <location evidence="6">Endosome</location>
    </subcellularLocation>
</comment>
<dbReference type="Pfam" id="PF04157">
    <property type="entry name" value="EAP30"/>
    <property type="match status" value="1"/>
</dbReference>
<keyword evidence="5" id="KW-0175">Coiled coil</keyword>
<accession>A0ABD3MXW4</accession>
<sequence>MQRKAWDDRERQATKEARRTSTAIAARKVGVDAILTKNALRDRENANLVHLAFGGSKDELGAKTNDKGSKKEDIDVFLREATELVKVIHKYSATIERERAAASAVNPGERFVASGKDADKLFGMMENMGITSALSKKQAGSAYHKQLARQLGDFLRLNDKLTKAGGMMTLTDVYCLFNRARGTNMISPEDFLKAVDLMKELNLGISKRSFSSGVLVIQADEFDDDIMGKKLAEMASTSMEPQSRNKSSSPGGITVMDL</sequence>
<evidence type="ECO:0000256" key="4">
    <source>
        <dbReference type="ARBA" id="ARBA00022927"/>
    </source>
</evidence>
<gene>
    <name evidence="8" type="ORF">ACHAW5_007913</name>
</gene>
<dbReference type="PANTHER" id="PTHR13128:SF12">
    <property type="entry name" value="VACUOLAR PROTEIN-SORTING-ASSOCIATED PROTEIN 36"/>
    <property type="match status" value="1"/>
</dbReference>
<evidence type="ECO:0000256" key="3">
    <source>
        <dbReference type="ARBA" id="ARBA00022753"/>
    </source>
</evidence>
<evidence type="ECO:0000256" key="7">
    <source>
        <dbReference type="SAM" id="MobiDB-lite"/>
    </source>
</evidence>
<dbReference type="FunFam" id="1.10.10.10:FF:000165">
    <property type="entry name" value="Vacuolar protein sorting protein (Vps36)"/>
    <property type="match status" value="1"/>
</dbReference>
<dbReference type="PANTHER" id="PTHR13128">
    <property type="entry name" value="VACUOLAR PROTEIN-SORTING-ASSOCIATED PROTEIN 36"/>
    <property type="match status" value="1"/>
</dbReference>
<dbReference type="InterPro" id="IPR036388">
    <property type="entry name" value="WH-like_DNA-bd_sf"/>
</dbReference>
<evidence type="ECO:0000313" key="9">
    <source>
        <dbReference type="Proteomes" id="UP001530315"/>
    </source>
</evidence>
<evidence type="ECO:0000256" key="1">
    <source>
        <dbReference type="ARBA" id="ARBA00009697"/>
    </source>
</evidence>
<dbReference type="GO" id="GO:0032266">
    <property type="term" value="F:phosphatidylinositol-3-phosphate binding"/>
    <property type="evidence" value="ECO:0007669"/>
    <property type="project" value="UniProtKB-UniRule"/>
</dbReference>
<dbReference type="SUPFAM" id="SSF46785">
    <property type="entry name" value="Winged helix' DNA-binding domain"/>
    <property type="match status" value="1"/>
</dbReference>
<comment type="caution">
    <text evidence="8">The sequence shown here is derived from an EMBL/GenBank/DDBJ whole genome shotgun (WGS) entry which is preliminary data.</text>
</comment>
<organism evidence="8 9">
    <name type="scientific">Stephanodiscus triporus</name>
    <dbReference type="NCBI Taxonomy" id="2934178"/>
    <lineage>
        <taxon>Eukaryota</taxon>
        <taxon>Sar</taxon>
        <taxon>Stramenopiles</taxon>
        <taxon>Ochrophyta</taxon>
        <taxon>Bacillariophyta</taxon>
        <taxon>Coscinodiscophyceae</taxon>
        <taxon>Thalassiosirophycidae</taxon>
        <taxon>Stephanodiscales</taxon>
        <taxon>Stephanodiscaceae</taxon>
        <taxon>Stephanodiscus</taxon>
    </lineage>
</organism>
<reference evidence="8 9" key="1">
    <citation type="submission" date="2024-10" db="EMBL/GenBank/DDBJ databases">
        <title>Updated reference genomes for cyclostephanoid diatoms.</title>
        <authorList>
            <person name="Roberts W.R."/>
            <person name="Alverson A.J."/>
        </authorList>
    </citation>
    <scope>NUCLEOTIDE SEQUENCE [LARGE SCALE GENOMIC DNA]</scope>
    <source>
        <strain evidence="8 9">AJA276-08</strain>
    </source>
</reference>
<keyword evidence="2 6" id="KW-0813">Transport</keyword>
<comment type="subunit">
    <text evidence="6">Component of the endosomal sorting complex required for transport II (ESCRT-II).</text>
</comment>
<keyword evidence="3 6" id="KW-0967">Endosome</keyword>
<dbReference type="InterPro" id="IPR036390">
    <property type="entry name" value="WH_DNA-bd_sf"/>
</dbReference>
<feature type="compositionally biased region" description="Basic and acidic residues" evidence="7">
    <location>
        <begin position="1"/>
        <end position="19"/>
    </location>
</feature>
<dbReference type="GO" id="GO:0043328">
    <property type="term" value="P:protein transport to vacuole involved in ubiquitin-dependent protein catabolic process via the multivesicular body sorting pathway"/>
    <property type="evidence" value="ECO:0007669"/>
    <property type="project" value="UniProtKB-UniRule"/>
</dbReference>
<keyword evidence="9" id="KW-1185">Reference proteome</keyword>
<feature type="region of interest" description="Disordered" evidence="7">
    <location>
        <begin position="1"/>
        <end position="21"/>
    </location>
</feature>
<dbReference type="Gene3D" id="1.10.10.10">
    <property type="entry name" value="Winged helix-like DNA-binding domain superfamily/Winged helix DNA-binding domain"/>
    <property type="match status" value="1"/>
</dbReference>
<proteinExistence type="inferred from homology"/>
<evidence type="ECO:0000256" key="5">
    <source>
        <dbReference type="ARBA" id="ARBA00023054"/>
    </source>
</evidence>
<feature type="region of interest" description="Disordered" evidence="7">
    <location>
        <begin position="234"/>
        <end position="258"/>
    </location>
</feature>
<feature type="compositionally biased region" description="Polar residues" evidence="7">
    <location>
        <begin position="235"/>
        <end position="251"/>
    </location>
</feature>
<comment type="similarity">
    <text evidence="1 6">Belongs to the VPS36 family.</text>
</comment>
<protein>
    <recommendedName>
        <fullName evidence="6">Vacuolar protein-sorting-associated protein 36</fullName>
    </recommendedName>
    <alternativeName>
        <fullName evidence="6">ESCRT-II complex subunit VPS36</fullName>
    </alternativeName>
</protein>
<dbReference type="InterPro" id="IPR040608">
    <property type="entry name" value="Snf8/Vps36"/>
</dbReference>
<keyword evidence="4 6" id="KW-0653">Protein transport</keyword>
<dbReference type="Proteomes" id="UP001530315">
    <property type="component" value="Unassembled WGS sequence"/>
</dbReference>
<keyword evidence="6" id="KW-0963">Cytoplasm</keyword>
<dbReference type="GO" id="GO:0000814">
    <property type="term" value="C:ESCRT II complex"/>
    <property type="evidence" value="ECO:0007669"/>
    <property type="project" value="UniProtKB-UniRule"/>
</dbReference>
<evidence type="ECO:0000256" key="6">
    <source>
        <dbReference type="RuleBase" id="RU367095"/>
    </source>
</evidence>
<evidence type="ECO:0000256" key="2">
    <source>
        <dbReference type="ARBA" id="ARBA00022448"/>
    </source>
</evidence>
<dbReference type="AlphaFoldDB" id="A0ABD3MXW4"/>
<comment type="function">
    <text evidence="6">Component of the ESCRT-II complex (endosomal sorting complex required for transport II), which is required for multivesicular body (MVB) formation and sorting of endosomal cargo proteins into MVBs.</text>
</comment>
<dbReference type="GO" id="GO:0043130">
    <property type="term" value="F:ubiquitin binding"/>
    <property type="evidence" value="ECO:0007669"/>
    <property type="project" value="UniProtKB-UniRule"/>
</dbReference>
<name>A0ABD3MXW4_9STRA</name>